<dbReference type="Proteomes" id="UP001156905">
    <property type="component" value="Unassembled WGS sequence"/>
</dbReference>
<evidence type="ECO:0000313" key="2">
    <source>
        <dbReference type="Proteomes" id="UP001156905"/>
    </source>
</evidence>
<reference evidence="2" key="1">
    <citation type="journal article" date="2019" name="Int. J. Syst. Evol. Microbiol.">
        <title>The Global Catalogue of Microorganisms (GCM) 10K type strain sequencing project: providing services to taxonomists for standard genome sequencing and annotation.</title>
        <authorList>
            <consortium name="The Broad Institute Genomics Platform"/>
            <consortium name="The Broad Institute Genome Sequencing Center for Infectious Disease"/>
            <person name="Wu L."/>
            <person name="Ma J."/>
        </authorList>
    </citation>
    <scope>NUCLEOTIDE SEQUENCE [LARGE SCALE GENOMIC DNA]</scope>
    <source>
        <strain evidence="2">NBRC 102520</strain>
    </source>
</reference>
<accession>A0ABQ6AV74</accession>
<keyword evidence="2" id="KW-1185">Reference proteome</keyword>
<dbReference type="EMBL" id="BSOW01000002">
    <property type="protein sequence ID" value="GLR83777.1"/>
    <property type="molecule type" value="Genomic_DNA"/>
</dbReference>
<name>A0ABQ6AV74_9BRAD</name>
<gene>
    <name evidence="1" type="ORF">GCM10007857_04870</name>
</gene>
<proteinExistence type="predicted"/>
<protein>
    <submittedName>
        <fullName evidence="1">Uncharacterized protein</fullName>
    </submittedName>
</protein>
<sequence>MQDWGAAIGDMQVAHLDSRAGARHALRFRLHDPSLHAALILPEWICSSIPRPAWNKRNDP</sequence>
<organism evidence="1 2">
    <name type="scientific">Bradyrhizobium iriomotense</name>
    <dbReference type="NCBI Taxonomy" id="441950"/>
    <lineage>
        <taxon>Bacteria</taxon>
        <taxon>Pseudomonadati</taxon>
        <taxon>Pseudomonadota</taxon>
        <taxon>Alphaproteobacteria</taxon>
        <taxon>Hyphomicrobiales</taxon>
        <taxon>Nitrobacteraceae</taxon>
        <taxon>Bradyrhizobium</taxon>
    </lineage>
</organism>
<evidence type="ECO:0000313" key="1">
    <source>
        <dbReference type="EMBL" id="GLR83777.1"/>
    </source>
</evidence>
<comment type="caution">
    <text evidence="1">The sequence shown here is derived from an EMBL/GenBank/DDBJ whole genome shotgun (WGS) entry which is preliminary data.</text>
</comment>